<dbReference type="Pfam" id="PF02660">
    <property type="entry name" value="G3P_acyltransf"/>
    <property type="match status" value="1"/>
</dbReference>
<protein>
    <submittedName>
        <fullName evidence="13">Prodigiosin synthesizing transferase PigC</fullName>
        <ecNumber evidence="13">6.4.-.-</ecNumber>
    </submittedName>
</protein>
<dbReference type="EMBL" id="PQWO01000003">
    <property type="protein sequence ID" value="PZD74070.1"/>
    <property type="molecule type" value="Genomic_DNA"/>
</dbReference>
<organism evidence="13 14">
    <name type="scientific">Acaryochloris thomasi RCC1774</name>
    <dbReference type="NCBI Taxonomy" id="1764569"/>
    <lineage>
        <taxon>Bacteria</taxon>
        <taxon>Bacillati</taxon>
        <taxon>Cyanobacteriota</taxon>
        <taxon>Cyanophyceae</taxon>
        <taxon>Acaryochloridales</taxon>
        <taxon>Acaryochloridaceae</taxon>
        <taxon>Acaryochloris</taxon>
        <taxon>Acaryochloris thomasi</taxon>
    </lineage>
</organism>
<feature type="transmembrane region" description="Helical" evidence="10">
    <location>
        <begin position="145"/>
        <end position="160"/>
    </location>
</feature>
<dbReference type="EC" id="6.4.-.-" evidence="13"/>
<keyword evidence="2" id="KW-0444">Lipid biosynthesis</keyword>
<dbReference type="SUPFAM" id="SSF52009">
    <property type="entry name" value="Phosphohistidine domain"/>
    <property type="match status" value="1"/>
</dbReference>
<dbReference type="GO" id="GO:0005886">
    <property type="term" value="C:plasma membrane"/>
    <property type="evidence" value="ECO:0007669"/>
    <property type="project" value="InterPro"/>
</dbReference>
<dbReference type="GO" id="GO:0016874">
    <property type="term" value="F:ligase activity"/>
    <property type="evidence" value="ECO:0007669"/>
    <property type="project" value="UniProtKB-KW"/>
</dbReference>
<dbReference type="Proteomes" id="UP000248857">
    <property type="component" value="Unassembled WGS sequence"/>
</dbReference>
<feature type="domain" description="PEP-utilising enzyme mobile" evidence="11">
    <location>
        <begin position="887"/>
        <end position="957"/>
    </location>
</feature>
<dbReference type="InterPro" id="IPR013815">
    <property type="entry name" value="ATP_grasp_subdomain_1"/>
</dbReference>
<keyword evidence="13" id="KW-0436">Ligase</keyword>
<dbReference type="InterPro" id="IPR051549">
    <property type="entry name" value="PEP_Utilizing_Enz"/>
</dbReference>
<evidence type="ECO:0000256" key="9">
    <source>
        <dbReference type="ARBA" id="ARBA00023264"/>
    </source>
</evidence>
<evidence type="ECO:0000256" key="2">
    <source>
        <dbReference type="ARBA" id="ARBA00022516"/>
    </source>
</evidence>
<gene>
    <name evidence="13" type="primary">pigC</name>
    <name evidence="13" type="ORF">C1752_01130</name>
</gene>
<dbReference type="InterPro" id="IPR003811">
    <property type="entry name" value="G3P_acylTferase_PlsY"/>
</dbReference>
<evidence type="ECO:0000256" key="5">
    <source>
        <dbReference type="ARBA" id="ARBA00022989"/>
    </source>
</evidence>
<reference evidence="13 14" key="1">
    <citation type="journal article" date="2018" name="Sci. Rep.">
        <title>A novel species of the marine cyanobacterium Acaryochloris with a unique pigment content and lifestyle.</title>
        <authorList>
            <person name="Partensky F."/>
            <person name="Six C."/>
            <person name="Ratin M."/>
            <person name="Garczarek L."/>
            <person name="Vaulot D."/>
            <person name="Probert I."/>
            <person name="Calteau A."/>
            <person name="Gourvil P."/>
            <person name="Marie D."/>
            <person name="Grebert T."/>
            <person name="Bouchier C."/>
            <person name="Le Panse S."/>
            <person name="Gachenot M."/>
            <person name="Rodriguez F."/>
            <person name="Garrido J.L."/>
        </authorList>
    </citation>
    <scope>NUCLEOTIDE SEQUENCE [LARGE SCALE GENOMIC DNA]</scope>
    <source>
        <strain evidence="13 14">RCC1774</strain>
    </source>
</reference>
<keyword evidence="6" id="KW-0443">Lipid metabolism</keyword>
<dbReference type="InterPro" id="IPR036637">
    <property type="entry name" value="Phosphohistidine_dom_sf"/>
</dbReference>
<keyword evidence="5 10" id="KW-1133">Transmembrane helix</keyword>
<evidence type="ECO:0000259" key="11">
    <source>
        <dbReference type="Pfam" id="PF00391"/>
    </source>
</evidence>
<evidence type="ECO:0000256" key="3">
    <source>
        <dbReference type="ARBA" id="ARBA00022679"/>
    </source>
</evidence>
<keyword evidence="8" id="KW-0594">Phospholipid biosynthesis</keyword>
<keyword evidence="3 13" id="KW-0808">Transferase</keyword>
<evidence type="ECO:0000256" key="1">
    <source>
        <dbReference type="ARBA" id="ARBA00022475"/>
    </source>
</evidence>
<dbReference type="PANTHER" id="PTHR43615:SF1">
    <property type="entry name" value="PPDK_N DOMAIN-CONTAINING PROTEIN"/>
    <property type="match status" value="1"/>
</dbReference>
<dbReference type="OrthoDB" id="9765468at2"/>
<evidence type="ECO:0000256" key="7">
    <source>
        <dbReference type="ARBA" id="ARBA00023136"/>
    </source>
</evidence>
<dbReference type="SMART" id="SM01207">
    <property type="entry name" value="G3P_acyltransf"/>
    <property type="match status" value="1"/>
</dbReference>
<dbReference type="Gene3D" id="3.50.30.10">
    <property type="entry name" value="Phosphohistidine domain"/>
    <property type="match status" value="1"/>
</dbReference>
<name>A0A2W1JL06_9CYAN</name>
<dbReference type="RefSeq" id="WP_110985116.1">
    <property type="nucleotide sequence ID" value="NZ_CAWNWM010000003.1"/>
</dbReference>
<sequence>MAEITLIWRVLILCSACFLIGGLPVPSWVTRILTGKRLSKLGTGNVSVSAAFYHGGKPAGILSALSEAGKGIAAVLLARQLFPTMPAWELWGLLALVLGRNLIGGGAGATNTFWGFWVHDWVMNLIFVSGGWVSFHLVRNRKRSQLIILALMPIVVALLSRDGSRVIAMMMLSGFLAWTFLRKPDDLEMSATQGKSDKMLRWMQRDRKPLSLNQQLDTPQVGQKAATLAQLKQWGYAVPDGWVLPVNGDAKALMAQIQCSPEQPVVVRSSAVGEDSEEASAAGQYESILHVISQGALGDAISTCLSSYNSEGAQQYRQDRQLTETAMAVLVQQQVQGVVSGVAFSRDPIACQGSAVIIEALPGDATQVVSGQVTPEQYRVEIQDRDWSDIDSDQLPAMTEQVVLGMEGSGEVSTQIIQQVAVLARHLESRYHGIPQDLEWSFDGKTLWLLQARPITTLLPIWTRKIAAEVIPGVIRPLTWSVNQPLTCGVWGQIFSIVLGDRAQDLDFGQTATLHHGYAYFNASLLGEIFRRMGLPPESLEFLTRGAKFSKPPIRSTLINIPGLLRLVQRERQLLQDFQDDNTDRFQPALKNFQQEPTEMLSAEQLLSRVEQLLALLEQATYYSILAPLGFAARQALFKVQDSDLNNDSSPEVTSLQDIRSLAAVTPKVAATDQNSLFAALATSTEGQSVLTQLEQLIDRYGYLSEVGTDIAVPTWKEDPSPVRELFTQFCLSPPTAPQKTVTSSNWKTKQVQKRLDLKGQVTSVYSQLLAHLRWCFVALEDQWRQSGVLTDTGDIFYLELNEVQQCVAQTIAPERVAERIHQRKQNFHQISPQAPFLLYGKNPPMPLTPTKISAAKMMQGIGVSAGQVEGPVKVLLNFKAGVTNLDPATILVVPYTDSGWAPLLARAAGLIADVGGRLSHGAIVAREYGIPAVMDINQATQQLQDGQIVRIDGQRGTVELVDGP</sequence>
<dbReference type="InterPro" id="IPR002192">
    <property type="entry name" value="PPDK_AMP/ATP-bd"/>
</dbReference>
<keyword evidence="9" id="KW-1208">Phospholipid metabolism</keyword>
<keyword evidence="14" id="KW-1185">Reference proteome</keyword>
<comment type="caution">
    <text evidence="13">The sequence shown here is derived from an EMBL/GenBank/DDBJ whole genome shotgun (WGS) entry which is preliminary data.</text>
</comment>
<accession>A0A2W1JL06</accession>
<dbReference type="SUPFAM" id="SSF56059">
    <property type="entry name" value="Glutathione synthetase ATP-binding domain-like"/>
    <property type="match status" value="1"/>
</dbReference>
<evidence type="ECO:0000256" key="6">
    <source>
        <dbReference type="ARBA" id="ARBA00023098"/>
    </source>
</evidence>
<dbReference type="AlphaFoldDB" id="A0A2W1JL06"/>
<dbReference type="InterPro" id="IPR008279">
    <property type="entry name" value="PEP-util_enz_mobile_dom"/>
</dbReference>
<evidence type="ECO:0000256" key="4">
    <source>
        <dbReference type="ARBA" id="ARBA00022692"/>
    </source>
</evidence>
<keyword evidence="1" id="KW-1003">Cell membrane</keyword>
<evidence type="ECO:0000259" key="12">
    <source>
        <dbReference type="Pfam" id="PF01326"/>
    </source>
</evidence>
<evidence type="ECO:0000256" key="10">
    <source>
        <dbReference type="SAM" id="Phobius"/>
    </source>
</evidence>
<dbReference type="GO" id="GO:0008654">
    <property type="term" value="P:phospholipid biosynthetic process"/>
    <property type="evidence" value="ECO:0007669"/>
    <property type="project" value="UniProtKB-KW"/>
</dbReference>
<dbReference type="Gene3D" id="3.30.1490.20">
    <property type="entry name" value="ATP-grasp fold, A domain"/>
    <property type="match status" value="1"/>
</dbReference>
<dbReference type="GO" id="GO:0005524">
    <property type="term" value="F:ATP binding"/>
    <property type="evidence" value="ECO:0007669"/>
    <property type="project" value="InterPro"/>
</dbReference>
<keyword evidence="4 10" id="KW-0812">Transmembrane</keyword>
<feature type="transmembrane region" description="Helical" evidence="10">
    <location>
        <begin position="121"/>
        <end position="138"/>
    </location>
</feature>
<dbReference type="Gene3D" id="3.30.470.20">
    <property type="entry name" value="ATP-grasp fold, B domain"/>
    <property type="match status" value="1"/>
</dbReference>
<evidence type="ECO:0000256" key="8">
    <source>
        <dbReference type="ARBA" id="ARBA00023209"/>
    </source>
</evidence>
<dbReference type="GO" id="GO:0043772">
    <property type="term" value="F:acyl-phosphate glycerol-3-phosphate acyltransferase activity"/>
    <property type="evidence" value="ECO:0007669"/>
    <property type="project" value="InterPro"/>
</dbReference>
<evidence type="ECO:0000313" key="14">
    <source>
        <dbReference type="Proteomes" id="UP000248857"/>
    </source>
</evidence>
<dbReference type="Pfam" id="PF00391">
    <property type="entry name" value="PEP-utilizers"/>
    <property type="match status" value="1"/>
</dbReference>
<evidence type="ECO:0000313" key="13">
    <source>
        <dbReference type="EMBL" id="PZD74070.1"/>
    </source>
</evidence>
<proteinExistence type="predicted"/>
<dbReference type="GO" id="GO:0016301">
    <property type="term" value="F:kinase activity"/>
    <property type="evidence" value="ECO:0007669"/>
    <property type="project" value="InterPro"/>
</dbReference>
<dbReference type="PANTHER" id="PTHR43615">
    <property type="entry name" value="PHOSPHOENOLPYRUVATE SYNTHASE-RELATED"/>
    <property type="match status" value="1"/>
</dbReference>
<feature type="domain" description="Pyruvate phosphate dikinase AMP/ATP-binding" evidence="12">
    <location>
        <begin position="259"/>
        <end position="458"/>
    </location>
</feature>
<feature type="transmembrane region" description="Helical" evidence="10">
    <location>
        <begin position="6"/>
        <end position="29"/>
    </location>
</feature>
<keyword evidence="7 10" id="KW-0472">Membrane</keyword>
<dbReference type="Pfam" id="PF01326">
    <property type="entry name" value="PPDK_N"/>
    <property type="match status" value="1"/>
</dbReference>